<gene>
    <name evidence="1" type="ORF">RFI_30079</name>
</gene>
<dbReference type="Proteomes" id="UP000023152">
    <property type="component" value="Unassembled WGS sequence"/>
</dbReference>
<dbReference type="SUPFAM" id="SSF50965">
    <property type="entry name" value="Galactose oxidase, central domain"/>
    <property type="match status" value="1"/>
</dbReference>
<dbReference type="Gene3D" id="2.120.10.80">
    <property type="entry name" value="Kelch-type beta propeller"/>
    <property type="match status" value="1"/>
</dbReference>
<evidence type="ECO:0000313" key="1">
    <source>
        <dbReference type="EMBL" id="ETO07312.1"/>
    </source>
</evidence>
<feature type="non-terminal residue" evidence="1">
    <location>
        <position position="1"/>
    </location>
</feature>
<dbReference type="EMBL" id="ASPP01026268">
    <property type="protein sequence ID" value="ETO07312.1"/>
    <property type="molecule type" value="Genomic_DNA"/>
</dbReference>
<evidence type="ECO:0000313" key="2">
    <source>
        <dbReference type="Proteomes" id="UP000023152"/>
    </source>
</evidence>
<accession>X6M1M0</accession>
<reference evidence="1 2" key="1">
    <citation type="journal article" date="2013" name="Curr. Biol.">
        <title>The Genome of the Foraminiferan Reticulomyxa filosa.</title>
        <authorList>
            <person name="Glockner G."/>
            <person name="Hulsmann N."/>
            <person name="Schleicher M."/>
            <person name="Noegel A.A."/>
            <person name="Eichinger L."/>
            <person name="Gallinger C."/>
            <person name="Pawlowski J."/>
            <person name="Sierra R."/>
            <person name="Euteneuer U."/>
            <person name="Pillet L."/>
            <person name="Moustafa A."/>
            <person name="Platzer M."/>
            <person name="Groth M."/>
            <person name="Szafranski K."/>
            <person name="Schliwa M."/>
        </authorList>
    </citation>
    <scope>NUCLEOTIDE SEQUENCE [LARGE SCALE GENOMIC DNA]</scope>
</reference>
<protein>
    <submittedName>
        <fullName evidence="1">Uncharacterized protein</fullName>
    </submittedName>
</protein>
<dbReference type="AlphaFoldDB" id="X6M1M0"/>
<dbReference type="InterPro" id="IPR011043">
    <property type="entry name" value="Gal_Oxase/kelch_b-propeller"/>
</dbReference>
<sequence>KKKILIFKNYKISRLFFLKKLCLNLFFMEKIDSFRIVPFRYGSFFCNLLYFVSTDLIQNWSKIFFLCETSHITSSLKKTINSTFEFIYCKCFCLNNLLQCKIPFFNINNMGNRATTQKPRERQTKQTKQRQYLITSTSFQNLKALPTSLSHSQCVLHKYEILICGGYQQRVCYSYHTLKNEYKFICEYPSDVRLYGHCVVKLVDNNKDRNQITLLSFGSSCDGGNKHTLVMKYVSVWSNISKKSNNYNEWIPFTDNHNNPIIIGRNQDNYYGARAVICGSNNHFVFNLNTFQFIKHHTLPNNNYSGYHCFVLRSKNRQQMMKTNKQNCQMLLFCKKTGLSIEYNEDNIFKFHQLPVCDIAPFDCYHMCISMMSSCSLVDIRDFKISPQIFNSRKQMDDISKHFTQSIMPLCCNIE</sequence>
<dbReference type="InterPro" id="IPR015915">
    <property type="entry name" value="Kelch-typ_b-propeller"/>
</dbReference>
<keyword evidence="2" id="KW-1185">Reference proteome</keyword>
<comment type="caution">
    <text evidence="1">The sequence shown here is derived from an EMBL/GenBank/DDBJ whole genome shotgun (WGS) entry which is preliminary data.</text>
</comment>
<name>X6M1M0_RETFI</name>
<organism evidence="1 2">
    <name type="scientific">Reticulomyxa filosa</name>
    <dbReference type="NCBI Taxonomy" id="46433"/>
    <lineage>
        <taxon>Eukaryota</taxon>
        <taxon>Sar</taxon>
        <taxon>Rhizaria</taxon>
        <taxon>Retaria</taxon>
        <taxon>Foraminifera</taxon>
        <taxon>Monothalamids</taxon>
        <taxon>Reticulomyxidae</taxon>
        <taxon>Reticulomyxa</taxon>
    </lineage>
</organism>
<proteinExistence type="predicted"/>